<gene>
    <name evidence="1" type="ORF">APX70_200231</name>
</gene>
<reference evidence="1 2" key="1">
    <citation type="submission" date="2018-08" db="EMBL/GenBank/DDBJ databases">
        <title>Recombination of ecologically and evolutionarily significant loci maintains genetic cohesion in the Pseudomonas syringae species complex.</title>
        <authorList>
            <person name="Dillon M."/>
            <person name="Thakur S."/>
            <person name="Almeida R.N.D."/>
            <person name="Weir B.S."/>
            <person name="Guttman D.S."/>
        </authorList>
    </citation>
    <scope>NUCLEOTIDE SEQUENCE [LARGE SCALE GENOMIC DNA]</scope>
    <source>
        <strain evidence="1 2">88_10</strain>
    </source>
</reference>
<protein>
    <submittedName>
        <fullName evidence="1">Uncharacterized protein</fullName>
    </submittedName>
</protein>
<evidence type="ECO:0000313" key="2">
    <source>
        <dbReference type="Proteomes" id="UP000282378"/>
    </source>
</evidence>
<dbReference type="AlphaFoldDB" id="A0A3M3AR98"/>
<evidence type="ECO:0000313" key="1">
    <source>
        <dbReference type="EMBL" id="RMM03015.1"/>
    </source>
</evidence>
<comment type="caution">
    <text evidence="1">The sequence shown here is derived from an EMBL/GenBank/DDBJ whole genome shotgun (WGS) entry which is preliminary data.</text>
</comment>
<dbReference type="EMBL" id="RBNL01000364">
    <property type="protein sequence ID" value="RMM03015.1"/>
    <property type="molecule type" value="Genomic_DNA"/>
</dbReference>
<accession>A0A3M3AR98</accession>
<name>A0A3M3AR98_PSEYM</name>
<dbReference type="Proteomes" id="UP000282378">
    <property type="component" value="Unassembled WGS sequence"/>
</dbReference>
<sequence>MLQAETLSRKYGQRTRCRRLPAVVALLRNWVEAPARIASDNTG</sequence>
<organism evidence="1 2">
    <name type="scientific">Pseudomonas syringae pv. maculicola</name>
    <dbReference type="NCBI Taxonomy" id="59511"/>
    <lineage>
        <taxon>Bacteria</taxon>
        <taxon>Pseudomonadati</taxon>
        <taxon>Pseudomonadota</taxon>
        <taxon>Gammaproteobacteria</taxon>
        <taxon>Pseudomonadales</taxon>
        <taxon>Pseudomonadaceae</taxon>
        <taxon>Pseudomonas</taxon>
    </lineage>
</organism>
<proteinExistence type="predicted"/>